<dbReference type="InterPro" id="IPR005467">
    <property type="entry name" value="His_kinase_dom"/>
</dbReference>
<dbReference type="AlphaFoldDB" id="A0A1M6M011"/>
<dbReference type="InterPro" id="IPR003594">
    <property type="entry name" value="HATPase_dom"/>
</dbReference>
<sequence length="772" mass="88788">MANTESFKISAALKDLIGRELITDEFVAVFELVKNSFDANATKVKVIFEDNYNPDNAKIIIKDNGKGMNYDDLKNKWLFVAYSAKRLGKENEDYRNKIKTQRIFAGAKGVGRFSCDRLGKHLNLITIKDEPNPKIENLVVHWEDFENADEEEFVNIKVTHNELKDTPNKIKHGTILEITGLRDNWDRKRILNLKKSLAKLINPNQGNDSERFSIEIIAKDELNIDKTPNKKGKVRGDLEIVNGFVKNTVFETLEIKTTNILVEISEDGNFIETTLQDRGDLIYYLKERNPFEKLENIKTYLFQLNFKAKTNFHRIMGMRSIDYGSVFMYKNGFRVYPFGEPGEDLLLIDRRKAQGYNRFLGNRDLIGRIEISGEQPELKETTTRDGGLIKTDTYFQFVDFFYDYVLKRLENYVVNVIRWGDERVNKETGEIINPELWAKDVKVEILEIITGFINSKDIIDIQYSKDFLEIIESKQEKSVDKIVKNITKVAANSDNPELVKEAKKIEKAVKEIKADAEKDKAKAQKEESLRKETEQKLDIISSQKNFLQSEISDDTKNLESILHHIGLTTSLLKIDIQNLVKAINKDAPKEELQTIVKRISQQNEKITSFSKYFKKVNFNIHSNKLNSDLVSFINEYLTNVYKQRDDLRINRELLNIEIATPKGLELNTKFNPIDVVIVLDNLISNSSKHGASKVVLEWNKVDQITQLSFKDDGAGIKDSIVDNIFDFGFTTSRRGTGIGLYHVKEIIEKLKGTITVNNKLNKGVEFVISFKS</sequence>
<dbReference type="PRINTS" id="PR00344">
    <property type="entry name" value="BCTRLSENSOR"/>
</dbReference>
<accession>A0A1M6M011</accession>
<dbReference type="PANTHER" id="PTHR43065">
    <property type="entry name" value="SENSOR HISTIDINE KINASE"/>
    <property type="match status" value="1"/>
</dbReference>
<dbReference type="GO" id="GO:0004673">
    <property type="term" value="F:protein histidine kinase activity"/>
    <property type="evidence" value="ECO:0007669"/>
    <property type="project" value="UniProtKB-EC"/>
</dbReference>
<organism evidence="5 6">
    <name type="scientific">Pseudozobellia thermophila</name>
    <dbReference type="NCBI Taxonomy" id="192903"/>
    <lineage>
        <taxon>Bacteria</taxon>
        <taxon>Pseudomonadati</taxon>
        <taxon>Bacteroidota</taxon>
        <taxon>Flavobacteriia</taxon>
        <taxon>Flavobacteriales</taxon>
        <taxon>Flavobacteriaceae</taxon>
        <taxon>Pseudozobellia</taxon>
    </lineage>
</organism>
<dbReference type="PANTHER" id="PTHR43065:SF23">
    <property type="entry name" value="SENSOR HISTIDINE KINASE PDTAS"/>
    <property type="match status" value="1"/>
</dbReference>
<evidence type="ECO:0000256" key="2">
    <source>
        <dbReference type="ARBA" id="ARBA00012438"/>
    </source>
</evidence>
<comment type="catalytic activity">
    <reaction evidence="1">
        <text>ATP + protein L-histidine = ADP + protein N-phospho-L-histidine.</text>
        <dbReference type="EC" id="2.7.13.3"/>
    </reaction>
</comment>
<evidence type="ECO:0000256" key="3">
    <source>
        <dbReference type="SAM" id="Coils"/>
    </source>
</evidence>
<keyword evidence="3" id="KW-0175">Coiled coil</keyword>
<name>A0A1M6M011_9FLAO</name>
<keyword evidence="5" id="KW-0808">Transferase</keyword>
<dbReference type="SUPFAM" id="SSF55874">
    <property type="entry name" value="ATPase domain of HSP90 chaperone/DNA topoisomerase II/histidine kinase"/>
    <property type="match status" value="2"/>
</dbReference>
<feature type="coiled-coil region" evidence="3">
    <location>
        <begin position="495"/>
        <end position="550"/>
    </location>
</feature>
<evidence type="ECO:0000313" key="5">
    <source>
        <dbReference type="EMBL" id="SHJ76774.1"/>
    </source>
</evidence>
<dbReference type="EC" id="2.7.13.3" evidence="2"/>
<dbReference type="STRING" id="192903.SAMN04488513_108117"/>
<dbReference type="EMBL" id="FQYU01000008">
    <property type="protein sequence ID" value="SHJ76774.1"/>
    <property type="molecule type" value="Genomic_DNA"/>
</dbReference>
<keyword evidence="5" id="KW-0418">Kinase</keyword>
<evidence type="ECO:0000256" key="1">
    <source>
        <dbReference type="ARBA" id="ARBA00000085"/>
    </source>
</evidence>
<dbReference type="RefSeq" id="WP_072995042.1">
    <property type="nucleotide sequence ID" value="NZ_FQYU01000008.1"/>
</dbReference>
<dbReference type="Pfam" id="PF02518">
    <property type="entry name" value="HATPase_c"/>
    <property type="match status" value="1"/>
</dbReference>
<dbReference type="Proteomes" id="UP000184543">
    <property type="component" value="Unassembled WGS sequence"/>
</dbReference>
<dbReference type="SMART" id="SM00387">
    <property type="entry name" value="HATPase_c"/>
    <property type="match status" value="1"/>
</dbReference>
<reference evidence="6" key="1">
    <citation type="submission" date="2016-11" db="EMBL/GenBank/DDBJ databases">
        <authorList>
            <person name="Varghese N."/>
            <person name="Submissions S."/>
        </authorList>
    </citation>
    <scope>NUCLEOTIDE SEQUENCE [LARGE SCALE GENOMIC DNA]</scope>
    <source>
        <strain evidence="6">DSM 19858</strain>
    </source>
</reference>
<dbReference type="Gene3D" id="3.30.565.10">
    <property type="entry name" value="Histidine kinase-like ATPase, C-terminal domain"/>
    <property type="match status" value="2"/>
</dbReference>
<protein>
    <recommendedName>
        <fullName evidence="2">histidine kinase</fullName>
        <ecNumber evidence="2">2.7.13.3</ecNumber>
    </recommendedName>
</protein>
<evidence type="ECO:0000313" key="6">
    <source>
        <dbReference type="Proteomes" id="UP000184543"/>
    </source>
</evidence>
<dbReference type="OrthoDB" id="9816482at2"/>
<dbReference type="PROSITE" id="PS50109">
    <property type="entry name" value="HIS_KIN"/>
    <property type="match status" value="1"/>
</dbReference>
<dbReference type="InterPro" id="IPR036890">
    <property type="entry name" value="HATPase_C_sf"/>
</dbReference>
<evidence type="ECO:0000259" key="4">
    <source>
        <dbReference type="PROSITE" id="PS50109"/>
    </source>
</evidence>
<keyword evidence="6" id="KW-1185">Reference proteome</keyword>
<feature type="domain" description="Histidine kinase" evidence="4">
    <location>
        <begin position="560"/>
        <end position="772"/>
    </location>
</feature>
<dbReference type="InterPro" id="IPR004358">
    <property type="entry name" value="Sig_transdc_His_kin-like_C"/>
</dbReference>
<gene>
    <name evidence="5" type="ORF">SAMN04488513_108117</name>
</gene>
<proteinExistence type="predicted"/>
<dbReference type="Pfam" id="PF13589">
    <property type="entry name" value="HATPase_c_3"/>
    <property type="match status" value="1"/>
</dbReference>